<feature type="domain" description="DNA polymerase III beta sliding clamp C-terminal" evidence="11">
    <location>
        <begin position="255"/>
        <end position="370"/>
    </location>
</feature>
<evidence type="ECO:0000256" key="1">
    <source>
        <dbReference type="ARBA" id="ARBA00004496"/>
    </source>
</evidence>
<dbReference type="GO" id="GO:0009360">
    <property type="term" value="C:DNA polymerase III complex"/>
    <property type="evidence" value="ECO:0007669"/>
    <property type="project" value="InterPro"/>
</dbReference>
<evidence type="ECO:0000256" key="6">
    <source>
        <dbReference type="ARBA" id="ARBA00022705"/>
    </source>
</evidence>
<comment type="subcellular location">
    <subcellularLocation>
        <location evidence="1">Cytoplasm</location>
    </subcellularLocation>
</comment>
<accession>A0A1H0AHM8</accession>
<dbReference type="InterPro" id="IPR022634">
    <property type="entry name" value="DNA_polIII_beta_N"/>
</dbReference>
<dbReference type="NCBIfam" id="TIGR00663">
    <property type="entry name" value="dnan"/>
    <property type="match status" value="1"/>
</dbReference>
<evidence type="ECO:0000256" key="4">
    <source>
        <dbReference type="ARBA" id="ARBA00022679"/>
    </source>
</evidence>
<evidence type="ECO:0000259" key="9">
    <source>
        <dbReference type="Pfam" id="PF00712"/>
    </source>
</evidence>
<dbReference type="Gene3D" id="3.10.150.10">
    <property type="entry name" value="DNA Polymerase III, subunit A, domain 2"/>
    <property type="match status" value="3"/>
</dbReference>
<keyword evidence="7" id="KW-0239">DNA-directed DNA polymerase</keyword>
<dbReference type="Pfam" id="PF00712">
    <property type="entry name" value="DNA_pol3_beta"/>
    <property type="match status" value="1"/>
</dbReference>
<dbReference type="PANTHER" id="PTHR30478:SF0">
    <property type="entry name" value="BETA SLIDING CLAMP"/>
    <property type="match status" value="1"/>
</dbReference>
<proteinExistence type="inferred from homology"/>
<evidence type="ECO:0000256" key="2">
    <source>
        <dbReference type="ARBA" id="ARBA00010752"/>
    </source>
</evidence>
<dbReference type="RefSeq" id="WP_030428178.1">
    <property type="nucleotide sequence ID" value="NZ_JOEF01000003.1"/>
</dbReference>
<sequence length="374" mass="39425">MSLDLSGLDVTADTAVLAAAVADAARLLPVKGIDPLLTGLLLSGQDDELVLSGTDRTNTVRLRRTAFVHTDGQVLVPAKPLADTLGALEEPEVRLVVEGSRLAIRTPGGRFALPLMDGELHPGVGALPPAVGEVNAAELIALVGKVASAASKDDALPLFTGVHVQGRGDRLALVATDRYRMAIGDLPWQPEGELDVLVPAPLLSEVAKQARTAEVITVHADGSRFGLSWPGTQLGTVLLASPFPDESRHTDAPVDAVVEVDGDALAGAVRRVAPYSGPRAVIAVELGDSDLRIRAADPQNGEAEETVKATVDGHRFAHGYQARYLSDALRVFGSARLRLSMRHGMRSTVISLSDVDPGEANLRYVVMPIRMPSD</sequence>
<keyword evidence="5" id="KW-0548">Nucleotidyltransferase</keyword>
<organism evidence="12 13">
    <name type="scientific">Allokutzneria albata</name>
    <name type="common">Kibdelosporangium albatum</name>
    <dbReference type="NCBI Taxonomy" id="211114"/>
    <lineage>
        <taxon>Bacteria</taxon>
        <taxon>Bacillati</taxon>
        <taxon>Actinomycetota</taxon>
        <taxon>Actinomycetes</taxon>
        <taxon>Pseudonocardiales</taxon>
        <taxon>Pseudonocardiaceae</taxon>
        <taxon>Allokutzneria</taxon>
    </lineage>
</organism>
<evidence type="ECO:0000256" key="3">
    <source>
        <dbReference type="ARBA" id="ARBA00022490"/>
    </source>
</evidence>
<dbReference type="Pfam" id="PF02768">
    <property type="entry name" value="DNA_pol3_beta_3"/>
    <property type="match status" value="1"/>
</dbReference>
<protein>
    <submittedName>
        <fullName evidence="12">DNA polymerase-3 subunit beta</fullName>
    </submittedName>
</protein>
<dbReference type="PANTHER" id="PTHR30478">
    <property type="entry name" value="DNA POLYMERASE III SUBUNIT BETA"/>
    <property type="match status" value="1"/>
</dbReference>
<dbReference type="AlphaFoldDB" id="A0A1H0AHM8"/>
<dbReference type="InterPro" id="IPR022637">
    <property type="entry name" value="DNA_polIII_beta_cen"/>
</dbReference>
<evidence type="ECO:0000256" key="5">
    <source>
        <dbReference type="ARBA" id="ARBA00022695"/>
    </source>
</evidence>
<dbReference type="eggNOG" id="COG0592">
    <property type="taxonomic scope" value="Bacteria"/>
</dbReference>
<reference evidence="12 13" key="1">
    <citation type="submission" date="2016-10" db="EMBL/GenBank/DDBJ databases">
        <authorList>
            <person name="de Groot N.N."/>
        </authorList>
    </citation>
    <scope>NUCLEOTIDE SEQUENCE [LARGE SCALE GENOMIC DNA]</scope>
    <source>
        <strain evidence="12 13">DSM 44149</strain>
    </source>
</reference>
<comment type="similarity">
    <text evidence="2">Belongs to the beta sliding clamp family.</text>
</comment>
<gene>
    <name evidence="12" type="ORF">SAMN04489726_6081</name>
</gene>
<dbReference type="GO" id="GO:0003887">
    <property type="term" value="F:DNA-directed DNA polymerase activity"/>
    <property type="evidence" value="ECO:0007669"/>
    <property type="project" value="UniProtKB-KW"/>
</dbReference>
<dbReference type="GO" id="GO:0005737">
    <property type="term" value="C:cytoplasm"/>
    <property type="evidence" value="ECO:0007669"/>
    <property type="project" value="UniProtKB-SubCell"/>
</dbReference>
<keyword evidence="8" id="KW-0238">DNA-binding</keyword>
<evidence type="ECO:0000259" key="11">
    <source>
        <dbReference type="Pfam" id="PF02768"/>
    </source>
</evidence>
<dbReference type="InterPro" id="IPR022635">
    <property type="entry name" value="DNA_polIII_beta_C"/>
</dbReference>
<feature type="domain" description="DNA polymerase III beta sliding clamp N-terminal" evidence="9">
    <location>
        <begin position="11"/>
        <end position="120"/>
    </location>
</feature>
<keyword evidence="3" id="KW-0963">Cytoplasm</keyword>
<dbReference type="OrthoDB" id="4337829at2"/>
<dbReference type="STRING" id="211114.SAMN04489726_6081"/>
<dbReference type="SMART" id="SM00480">
    <property type="entry name" value="POL3Bc"/>
    <property type="match status" value="1"/>
</dbReference>
<keyword evidence="6" id="KW-0235">DNA replication</keyword>
<evidence type="ECO:0000313" key="12">
    <source>
        <dbReference type="EMBL" id="SDN32925.1"/>
    </source>
</evidence>
<dbReference type="GO" id="GO:0006271">
    <property type="term" value="P:DNA strand elongation involved in DNA replication"/>
    <property type="evidence" value="ECO:0007669"/>
    <property type="project" value="TreeGrafter"/>
</dbReference>
<dbReference type="InterPro" id="IPR046938">
    <property type="entry name" value="DNA_clamp_sf"/>
</dbReference>
<dbReference type="InterPro" id="IPR001001">
    <property type="entry name" value="DNA_polIII_beta"/>
</dbReference>
<dbReference type="CDD" id="cd00140">
    <property type="entry name" value="beta_clamp"/>
    <property type="match status" value="1"/>
</dbReference>
<evidence type="ECO:0000313" key="13">
    <source>
        <dbReference type="Proteomes" id="UP000183376"/>
    </source>
</evidence>
<keyword evidence="13" id="KW-1185">Reference proteome</keyword>
<dbReference type="SUPFAM" id="SSF55979">
    <property type="entry name" value="DNA clamp"/>
    <property type="match status" value="3"/>
</dbReference>
<feature type="domain" description="DNA polymerase III beta sliding clamp central" evidence="10">
    <location>
        <begin position="134"/>
        <end position="245"/>
    </location>
</feature>
<name>A0A1H0AHM8_ALLAB</name>
<keyword evidence="4" id="KW-0808">Transferase</keyword>
<dbReference type="GO" id="GO:0008408">
    <property type="term" value="F:3'-5' exonuclease activity"/>
    <property type="evidence" value="ECO:0007669"/>
    <property type="project" value="InterPro"/>
</dbReference>
<dbReference type="Proteomes" id="UP000183376">
    <property type="component" value="Chromosome I"/>
</dbReference>
<evidence type="ECO:0000256" key="7">
    <source>
        <dbReference type="ARBA" id="ARBA00022932"/>
    </source>
</evidence>
<dbReference type="GO" id="GO:0003677">
    <property type="term" value="F:DNA binding"/>
    <property type="evidence" value="ECO:0007669"/>
    <property type="project" value="UniProtKB-KW"/>
</dbReference>
<dbReference type="EMBL" id="LT629701">
    <property type="protein sequence ID" value="SDN32925.1"/>
    <property type="molecule type" value="Genomic_DNA"/>
</dbReference>
<dbReference type="Pfam" id="PF02767">
    <property type="entry name" value="DNA_pol3_beta_2"/>
    <property type="match status" value="1"/>
</dbReference>
<evidence type="ECO:0000259" key="10">
    <source>
        <dbReference type="Pfam" id="PF02767"/>
    </source>
</evidence>
<evidence type="ECO:0000256" key="8">
    <source>
        <dbReference type="ARBA" id="ARBA00023125"/>
    </source>
</evidence>